<dbReference type="FunFam" id="1.10.510.10:FF:001023">
    <property type="entry name" value="Os07g0541700 protein"/>
    <property type="match status" value="1"/>
</dbReference>
<reference evidence="10" key="1">
    <citation type="submission" date="2020-05" db="EMBL/GenBank/DDBJ databases">
        <title>WGS assembly of Panicum virgatum.</title>
        <authorList>
            <person name="Lovell J.T."/>
            <person name="Jenkins J."/>
            <person name="Shu S."/>
            <person name="Juenger T.E."/>
            <person name="Schmutz J."/>
        </authorList>
    </citation>
    <scope>NUCLEOTIDE SEQUENCE</scope>
    <source>
        <strain evidence="10">AP13</strain>
    </source>
</reference>
<keyword evidence="3" id="KW-0808">Transferase</keyword>
<dbReference type="SUPFAM" id="SSF56112">
    <property type="entry name" value="Protein kinase-like (PK-like)"/>
    <property type="match status" value="1"/>
</dbReference>
<evidence type="ECO:0000259" key="9">
    <source>
        <dbReference type="PROSITE" id="PS50011"/>
    </source>
</evidence>
<protein>
    <recommendedName>
        <fullName evidence="1">non-specific serine/threonine protein kinase</fullName>
        <ecNumber evidence="1">2.7.11.1</ecNumber>
    </recommendedName>
</protein>
<keyword evidence="6" id="KW-0067">ATP-binding</keyword>
<evidence type="ECO:0000256" key="1">
    <source>
        <dbReference type="ARBA" id="ARBA00012513"/>
    </source>
</evidence>
<dbReference type="EMBL" id="CM029050">
    <property type="protein sequence ID" value="KAG2565051.1"/>
    <property type="molecule type" value="Genomic_DNA"/>
</dbReference>
<keyword evidence="11" id="KW-1185">Reference proteome</keyword>
<dbReference type="Proteomes" id="UP000823388">
    <property type="component" value="Chromosome 7N"/>
</dbReference>
<dbReference type="GO" id="GO:0005524">
    <property type="term" value="F:ATP binding"/>
    <property type="evidence" value="ECO:0007669"/>
    <property type="project" value="UniProtKB-KW"/>
</dbReference>
<comment type="catalytic activity">
    <reaction evidence="8">
        <text>L-seryl-[protein] + ATP = O-phospho-L-seryl-[protein] + ADP + H(+)</text>
        <dbReference type="Rhea" id="RHEA:17989"/>
        <dbReference type="Rhea" id="RHEA-COMP:9863"/>
        <dbReference type="Rhea" id="RHEA-COMP:11604"/>
        <dbReference type="ChEBI" id="CHEBI:15378"/>
        <dbReference type="ChEBI" id="CHEBI:29999"/>
        <dbReference type="ChEBI" id="CHEBI:30616"/>
        <dbReference type="ChEBI" id="CHEBI:83421"/>
        <dbReference type="ChEBI" id="CHEBI:456216"/>
        <dbReference type="EC" id="2.7.11.1"/>
    </reaction>
</comment>
<evidence type="ECO:0000256" key="8">
    <source>
        <dbReference type="ARBA" id="ARBA00048679"/>
    </source>
</evidence>
<evidence type="ECO:0000256" key="5">
    <source>
        <dbReference type="ARBA" id="ARBA00022777"/>
    </source>
</evidence>
<evidence type="ECO:0000256" key="6">
    <source>
        <dbReference type="ARBA" id="ARBA00022840"/>
    </source>
</evidence>
<proteinExistence type="predicted"/>
<comment type="catalytic activity">
    <reaction evidence="7">
        <text>L-threonyl-[protein] + ATP = O-phospho-L-threonyl-[protein] + ADP + H(+)</text>
        <dbReference type="Rhea" id="RHEA:46608"/>
        <dbReference type="Rhea" id="RHEA-COMP:11060"/>
        <dbReference type="Rhea" id="RHEA-COMP:11605"/>
        <dbReference type="ChEBI" id="CHEBI:15378"/>
        <dbReference type="ChEBI" id="CHEBI:30013"/>
        <dbReference type="ChEBI" id="CHEBI:30616"/>
        <dbReference type="ChEBI" id="CHEBI:61977"/>
        <dbReference type="ChEBI" id="CHEBI:456216"/>
        <dbReference type="EC" id="2.7.11.1"/>
    </reaction>
</comment>
<evidence type="ECO:0000256" key="2">
    <source>
        <dbReference type="ARBA" id="ARBA00022527"/>
    </source>
</evidence>
<keyword evidence="5" id="KW-0418">Kinase</keyword>
<evidence type="ECO:0000313" key="11">
    <source>
        <dbReference type="Proteomes" id="UP000823388"/>
    </source>
</evidence>
<accession>A0A8T0PRN7</accession>
<dbReference type="SMART" id="SM00220">
    <property type="entry name" value="S_TKc"/>
    <property type="match status" value="1"/>
</dbReference>
<evidence type="ECO:0000256" key="4">
    <source>
        <dbReference type="ARBA" id="ARBA00022741"/>
    </source>
</evidence>
<keyword evidence="2" id="KW-0723">Serine/threonine-protein kinase</keyword>
<dbReference type="InterPro" id="IPR000719">
    <property type="entry name" value="Prot_kinase_dom"/>
</dbReference>
<gene>
    <name evidence="10" type="ORF">PVAP13_7NG100678</name>
</gene>
<dbReference type="EC" id="2.7.11.1" evidence="1"/>
<dbReference type="AlphaFoldDB" id="A0A8T0PRN7"/>
<sequence length="279" mass="32130">MNMRFLAFIFTNFKYFRTTQFYFLAITYASCGLEWRARYQIIKGVCEGLHYLHQNDIVHLDLKPANILLDDNMVPKIADFGLSRCFDENQTHATISKAYGTIGYMAPEAPNRKIRRELDIYSLGVVIAEILTGQKGYPAVENVRTFRDHTMMKVLETWKTRMGTSAGILLEQVRVCTDIAIDCMSCDPRKRPHVQHIIDMLSGMESMNVCCTGRVCVSKMHSEIMARELHHTEREVPPDSRFKVSSSPNMYVLSEFMSHNMHLECVLKMPVAVPIESWY</sequence>
<dbReference type="Gene3D" id="1.10.510.10">
    <property type="entry name" value="Transferase(Phosphotransferase) domain 1"/>
    <property type="match status" value="1"/>
</dbReference>
<dbReference type="InterPro" id="IPR011009">
    <property type="entry name" value="Kinase-like_dom_sf"/>
</dbReference>
<keyword evidence="4" id="KW-0547">Nucleotide-binding</keyword>
<evidence type="ECO:0000256" key="3">
    <source>
        <dbReference type="ARBA" id="ARBA00022679"/>
    </source>
</evidence>
<evidence type="ECO:0000313" key="10">
    <source>
        <dbReference type="EMBL" id="KAG2565051.1"/>
    </source>
</evidence>
<evidence type="ECO:0000256" key="7">
    <source>
        <dbReference type="ARBA" id="ARBA00047899"/>
    </source>
</evidence>
<dbReference type="PANTHER" id="PTHR45707">
    <property type="entry name" value="C2 CALCIUM/LIPID-BINDING PLANT PHOSPHORIBOSYLTRANSFERASE FAMILY PROTEIN"/>
    <property type="match status" value="1"/>
</dbReference>
<feature type="domain" description="Protein kinase" evidence="9">
    <location>
        <begin position="1"/>
        <end position="207"/>
    </location>
</feature>
<dbReference type="PROSITE" id="PS00108">
    <property type="entry name" value="PROTEIN_KINASE_ST"/>
    <property type="match status" value="1"/>
</dbReference>
<dbReference type="GO" id="GO:0004674">
    <property type="term" value="F:protein serine/threonine kinase activity"/>
    <property type="evidence" value="ECO:0007669"/>
    <property type="project" value="UniProtKB-KW"/>
</dbReference>
<dbReference type="PROSITE" id="PS50011">
    <property type="entry name" value="PROTEIN_KINASE_DOM"/>
    <property type="match status" value="1"/>
</dbReference>
<dbReference type="PANTHER" id="PTHR45707:SF80">
    <property type="entry name" value="PROTEIN KINASE DOMAIN-CONTAINING PROTEIN"/>
    <property type="match status" value="1"/>
</dbReference>
<dbReference type="OrthoDB" id="5857966at2759"/>
<organism evidence="10 11">
    <name type="scientific">Panicum virgatum</name>
    <name type="common">Blackwell switchgrass</name>
    <dbReference type="NCBI Taxonomy" id="38727"/>
    <lineage>
        <taxon>Eukaryota</taxon>
        <taxon>Viridiplantae</taxon>
        <taxon>Streptophyta</taxon>
        <taxon>Embryophyta</taxon>
        <taxon>Tracheophyta</taxon>
        <taxon>Spermatophyta</taxon>
        <taxon>Magnoliopsida</taxon>
        <taxon>Liliopsida</taxon>
        <taxon>Poales</taxon>
        <taxon>Poaceae</taxon>
        <taxon>PACMAD clade</taxon>
        <taxon>Panicoideae</taxon>
        <taxon>Panicodae</taxon>
        <taxon>Paniceae</taxon>
        <taxon>Panicinae</taxon>
        <taxon>Panicum</taxon>
        <taxon>Panicum sect. Hiantes</taxon>
    </lineage>
</organism>
<dbReference type="InterPro" id="IPR008271">
    <property type="entry name" value="Ser/Thr_kinase_AS"/>
</dbReference>
<comment type="caution">
    <text evidence="10">The sequence shown here is derived from an EMBL/GenBank/DDBJ whole genome shotgun (WGS) entry which is preliminary data.</text>
</comment>
<name>A0A8T0PRN7_PANVG</name>
<dbReference type="Pfam" id="PF00069">
    <property type="entry name" value="Pkinase"/>
    <property type="match status" value="1"/>
</dbReference>